<dbReference type="Pfam" id="PF16177">
    <property type="entry name" value="ACAS_N"/>
    <property type="match status" value="1"/>
</dbReference>
<dbReference type="AlphaFoldDB" id="A0A452SYV2"/>
<dbReference type="GO" id="GO:0030729">
    <property type="term" value="F:acetoacetate-CoA ligase activity"/>
    <property type="evidence" value="ECO:0007669"/>
    <property type="project" value="UniProtKB-UniRule"/>
</dbReference>
<keyword evidence="4 8" id="KW-0436">Ligase</keyword>
<dbReference type="GO" id="GO:0005524">
    <property type="term" value="F:ATP binding"/>
    <property type="evidence" value="ECO:0007669"/>
    <property type="project" value="UniProtKB-UniRule"/>
</dbReference>
<reference evidence="11" key="1">
    <citation type="submission" date="2019-03" db="UniProtKB">
        <authorList>
            <consortium name="Ensembl"/>
        </authorList>
    </citation>
    <scope>IDENTIFICATION</scope>
</reference>
<evidence type="ECO:0000259" key="9">
    <source>
        <dbReference type="Pfam" id="PF00501"/>
    </source>
</evidence>
<sequence length="636" mass="70878">GYFLSANEPPPFTEERLKNYDDLYHWSVESYPDFWAEFWKFSGIVFSRMYDEVVDTSKGIADVPAWFKGSRLNYAENLLRHKENDRVALYAAREGKEEIVKVTFEELHQQVALFAAAMRKMGVKQGDRVVGYLPNGVHAVEAMLAAASIGAIWSSTSPDFGVNGVLDRFSQIQPKLIFSVEAVMYNGKEYSHMDKLQRVVKGLPDLKKVVLIPYIASKEKIDISKIPNSVFLDEFLATRKGEQAPQLEFEQLPFSHPLFVMFSSGTTGAPKCMVHSAGGTLIQHLKEHVLHGNMGSGDIMLYYTTVGWMMWNWMVSALATGAAVVLYDGSPLVPTPNVLWDLVDRIGITILGTGAKWLAVLEEKNMKPVETHSLQTLHTILSTGSPLKAQSYDYVYSCVKSSVLLGSISGGTDIISCFMGQNFSIPVYKGEIQARNLGMAVEAWNEEGKAVWGESGELVCTKPIPCQPTHFWNDENGSKYRKAYFSRFPGVWAHGDYCRINPKTGGIIMLGRSDGTLNPNGVRFGSSEIYNIGMYFLFSSNYSQVIQEGRRVLFKALVSSHSPDLNWWIGLAVCVMCSAAPFACLLRPSLQYTLNGKKVEVAVKQIIAGKAVEHRGAFSNPETLDLYRDIPELHDF</sequence>
<dbReference type="GeneTree" id="ENSGT00940000156044"/>
<proteinExistence type="inferred from homology"/>
<comment type="function">
    <text evidence="8">Converts acetoacetate to acetoacetyl-CoA in the cytosol.</text>
</comment>
<dbReference type="Pfam" id="PF00501">
    <property type="entry name" value="AMP-binding"/>
    <property type="match status" value="1"/>
</dbReference>
<dbReference type="Ensembl" id="ENSUMAT00000000885.1">
    <property type="protein sequence ID" value="ENSUMAP00000000647.1"/>
    <property type="gene ID" value="ENSUMAG00000000432.1"/>
</dbReference>
<dbReference type="GO" id="GO:0005829">
    <property type="term" value="C:cytosol"/>
    <property type="evidence" value="ECO:0007669"/>
    <property type="project" value="UniProtKB-SubCell"/>
</dbReference>
<dbReference type="SUPFAM" id="SSF56801">
    <property type="entry name" value="Acetyl-CoA synthetase-like"/>
    <property type="match status" value="1"/>
</dbReference>
<dbReference type="InterPro" id="IPR005914">
    <property type="entry name" value="Acac_CoA_synth"/>
</dbReference>
<dbReference type="NCBIfam" id="TIGR01217">
    <property type="entry name" value="ac_ac_CoA_syn"/>
    <property type="match status" value="1"/>
</dbReference>
<comment type="catalytic activity">
    <reaction evidence="8">
        <text>acetoacetate + ATP + CoA = acetoacetyl-CoA + AMP + diphosphate</text>
        <dbReference type="Rhea" id="RHEA:16117"/>
        <dbReference type="ChEBI" id="CHEBI:13705"/>
        <dbReference type="ChEBI" id="CHEBI:30616"/>
        <dbReference type="ChEBI" id="CHEBI:33019"/>
        <dbReference type="ChEBI" id="CHEBI:57286"/>
        <dbReference type="ChEBI" id="CHEBI:57287"/>
        <dbReference type="ChEBI" id="CHEBI:456215"/>
        <dbReference type="EC" id="6.2.1.16"/>
    </reaction>
</comment>
<dbReference type="GO" id="GO:0006631">
    <property type="term" value="P:fatty acid metabolic process"/>
    <property type="evidence" value="ECO:0007669"/>
    <property type="project" value="UniProtKB-UniRule"/>
</dbReference>
<dbReference type="InterPro" id="IPR020845">
    <property type="entry name" value="AMP-binding_CS"/>
</dbReference>
<keyword evidence="8" id="KW-0963">Cytoplasm</keyword>
<dbReference type="Gene3D" id="3.40.50.12780">
    <property type="entry name" value="N-terminal domain of ligase-like"/>
    <property type="match status" value="1"/>
</dbReference>
<dbReference type="GO" id="GO:0032024">
    <property type="term" value="P:positive regulation of insulin secretion"/>
    <property type="evidence" value="ECO:0007669"/>
    <property type="project" value="TreeGrafter"/>
</dbReference>
<evidence type="ECO:0000256" key="8">
    <source>
        <dbReference type="RuleBase" id="RU367019"/>
    </source>
</evidence>
<keyword evidence="7 8" id="KW-0443">Lipid metabolism</keyword>
<accession>A0A452SYV2</accession>
<evidence type="ECO:0000256" key="7">
    <source>
        <dbReference type="ARBA" id="ARBA00023098"/>
    </source>
</evidence>
<dbReference type="PROSITE" id="PS00455">
    <property type="entry name" value="AMP_BINDING"/>
    <property type="match status" value="1"/>
</dbReference>
<comment type="subcellular location">
    <subcellularLocation>
        <location evidence="8">Cytoplasm</location>
        <location evidence="8">Cytosol</location>
    </subcellularLocation>
</comment>
<dbReference type="InterPro" id="IPR000873">
    <property type="entry name" value="AMP-dep_synth/lig_dom"/>
</dbReference>
<keyword evidence="8" id="KW-0276">Fatty acid metabolism</keyword>
<evidence type="ECO:0000313" key="11">
    <source>
        <dbReference type="Ensembl" id="ENSUMAP00000000647"/>
    </source>
</evidence>
<feature type="domain" description="AMP-dependent synthetase/ligase" evidence="9">
    <location>
        <begin position="82"/>
        <end position="461"/>
    </location>
</feature>
<dbReference type="InterPro" id="IPR042099">
    <property type="entry name" value="ANL_N_sf"/>
</dbReference>
<dbReference type="PANTHER" id="PTHR42921:SF1">
    <property type="entry name" value="ACETOACETYL-COA SYNTHETASE"/>
    <property type="match status" value="1"/>
</dbReference>
<protein>
    <recommendedName>
        <fullName evidence="3 8">Acetoacetyl-CoA synthetase</fullName>
        <ecNumber evidence="2 8">6.2.1.16</ecNumber>
    </recommendedName>
</protein>
<evidence type="ECO:0000259" key="10">
    <source>
        <dbReference type="Pfam" id="PF16177"/>
    </source>
</evidence>
<evidence type="ECO:0000256" key="6">
    <source>
        <dbReference type="ARBA" id="ARBA00022840"/>
    </source>
</evidence>
<evidence type="ECO:0000256" key="3">
    <source>
        <dbReference type="ARBA" id="ARBA00015326"/>
    </source>
</evidence>
<dbReference type="NCBIfam" id="NF002937">
    <property type="entry name" value="PRK03584.1"/>
    <property type="match status" value="1"/>
</dbReference>
<dbReference type="CDD" id="cd05943">
    <property type="entry name" value="AACS"/>
    <property type="match status" value="1"/>
</dbReference>
<dbReference type="EC" id="6.2.1.16" evidence="2 8"/>
<keyword evidence="5 8" id="KW-0547">Nucleotide-binding</keyword>
<dbReference type="PANTHER" id="PTHR42921">
    <property type="entry name" value="ACETOACETYL-COA SYNTHETASE"/>
    <property type="match status" value="1"/>
</dbReference>
<comment type="similarity">
    <text evidence="1 8">Belongs to the ATP-dependent AMP-binding enzyme family.</text>
</comment>
<dbReference type="InterPro" id="IPR032387">
    <property type="entry name" value="ACAS_N"/>
</dbReference>
<evidence type="ECO:0000256" key="4">
    <source>
        <dbReference type="ARBA" id="ARBA00022598"/>
    </source>
</evidence>
<organism evidence="11">
    <name type="scientific">Ursus maritimus</name>
    <name type="common">Polar bear</name>
    <name type="synonym">Thalarctos maritimus</name>
    <dbReference type="NCBI Taxonomy" id="29073"/>
    <lineage>
        <taxon>Eukaryota</taxon>
        <taxon>Metazoa</taxon>
        <taxon>Chordata</taxon>
        <taxon>Craniata</taxon>
        <taxon>Vertebrata</taxon>
        <taxon>Euteleostomi</taxon>
        <taxon>Mammalia</taxon>
        <taxon>Eutheria</taxon>
        <taxon>Laurasiatheria</taxon>
        <taxon>Carnivora</taxon>
        <taxon>Caniformia</taxon>
        <taxon>Ursidae</taxon>
        <taxon>Ursus</taxon>
    </lineage>
</organism>
<name>A0A452SYV2_URSMA</name>
<evidence type="ECO:0000256" key="1">
    <source>
        <dbReference type="ARBA" id="ARBA00006432"/>
    </source>
</evidence>
<evidence type="ECO:0000256" key="2">
    <source>
        <dbReference type="ARBA" id="ARBA00012988"/>
    </source>
</evidence>
<feature type="domain" description="Acetyl-coenzyme A synthetase N-terminal" evidence="10">
    <location>
        <begin position="20"/>
        <end position="77"/>
    </location>
</feature>
<keyword evidence="6 8" id="KW-0067">ATP-binding</keyword>
<evidence type="ECO:0000256" key="5">
    <source>
        <dbReference type="ARBA" id="ARBA00022741"/>
    </source>
</evidence>
<gene>
    <name evidence="11" type="primary">AACS</name>
</gene>